<keyword evidence="1" id="KW-0812">Transmembrane</keyword>
<name>A0ABQ9JYL7_9CUCU</name>
<evidence type="ECO:0000313" key="2">
    <source>
        <dbReference type="EMBL" id="KAJ8983194.1"/>
    </source>
</evidence>
<protein>
    <recommendedName>
        <fullName evidence="4">Gustatory receptor</fullName>
    </recommendedName>
</protein>
<feature type="transmembrane region" description="Helical" evidence="1">
    <location>
        <begin position="142"/>
        <end position="161"/>
    </location>
</feature>
<gene>
    <name evidence="2" type="ORF">NQ317_016413</name>
</gene>
<keyword evidence="3" id="KW-1185">Reference proteome</keyword>
<evidence type="ECO:0000256" key="1">
    <source>
        <dbReference type="SAM" id="Phobius"/>
    </source>
</evidence>
<keyword evidence="1" id="KW-0472">Membrane</keyword>
<feature type="transmembrane region" description="Helical" evidence="1">
    <location>
        <begin position="218"/>
        <end position="238"/>
    </location>
</feature>
<keyword evidence="1" id="KW-1133">Transmembrane helix</keyword>
<dbReference type="Proteomes" id="UP001162164">
    <property type="component" value="Unassembled WGS sequence"/>
</dbReference>
<accession>A0ABQ9JYL7</accession>
<dbReference type="EMBL" id="JAPWTJ010000089">
    <property type="protein sequence ID" value="KAJ8983194.1"/>
    <property type="molecule type" value="Genomic_DNA"/>
</dbReference>
<organism evidence="2 3">
    <name type="scientific">Molorchus minor</name>
    <dbReference type="NCBI Taxonomy" id="1323400"/>
    <lineage>
        <taxon>Eukaryota</taxon>
        <taxon>Metazoa</taxon>
        <taxon>Ecdysozoa</taxon>
        <taxon>Arthropoda</taxon>
        <taxon>Hexapoda</taxon>
        <taxon>Insecta</taxon>
        <taxon>Pterygota</taxon>
        <taxon>Neoptera</taxon>
        <taxon>Endopterygota</taxon>
        <taxon>Coleoptera</taxon>
        <taxon>Polyphaga</taxon>
        <taxon>Cucujiformia</taxon>
        <taxon>Chrysomeloidea</taxon>
        <taxon>Cerambycidae</taxon>
        <taxon>Lamiinae</taxon>
        <taxon>Monochamini</taxon>
        <taxon>Molorchus</taxon>
    </lineage>
</organism>
<feature type="transmembrane region" description="Helical" evidence="1">
    <location>
        <begin position="107"/>
        <end position="130"/>
    </location>
</feature>
<reference evidence="2" key="1">
    <citation type="journal article" date="2023" name="Insect Mol. Biol.">
        <title>Genome sequencing provides insights into the evolution of gene families encoding plant cell wall-degrading enzymes in longhorned beetles.</title>
        <authorList>
            <person name="Shin N.R."/>
            <person name="Okamura Y."/>
            <person name="Kirsch R."/>
            <person name="Pauchet Y."/>
        </authorList>
    </citation>
    <scope>NUCLEOTIDE SEQUENCE</scope>
    <source>
        <strain evidence="2">MMC_N1</strain>
    </source>
</reference>
<proteinExistence type="predicted"/>
<sequence>MNSDYNELEKLFKIGKIMGITPFWMGQIGTVLSLLKRFVALSDLRMDSVQAFLEGCECISELFFLMALFSGPVLRGHCWKSYFYNVNKFEAQLRLLNFRKENNNCQFFLKLCGFHLMVLGLHIYDSVVWIKVEGWTLQDGYILTKIILYYEYFTIFLIVHLTKMLKVRYSFLSKSIEQILEEKTKMVIISGKDDRRILTKLATVQKTYLTLHNAVEQINFVFGWTLFFYFTNYILAILENVNYGLKYVKEDNLDLSKTIALNYIVYIGFYTVSTVAIVMSCDGVQKERRKKSLKFAICIRKCWRSHV</sequence>
<evidence type="ECO:0008006" key="4">
    <source>
        <dbReference type="Google" id="ProtNLM"/>
    </source>
</evidence>
<evidence type="ECO:0000313" key="3">
    <source>
        <dbReference type="Proteomes" id="UP001162164"/>
    </source>
</evidence>
<feature type="transmembrane region" description="Helical" evidence="1">
    <location>
        <begin position="258"/>
        <end position="281"/>
    </location>
</feature>
<comment type="caution">
    <text evidence="2">The sequence shown here is derived from an EMBL/GenBank/DDBJ whole genome shotgun (WGS) entry which is preliminary data.</text>
</comment>